<dbReference type="PROSITE" id="PS50003">
    <property type="entry name" value="PH_DOMAIN"/>
    <property type="match status" value="1"/>
</dbReference>
<name>A0ABI7YTY5_FELCA</name>
<evidence type="ECO:0000256" key="3">
    <source>
        <dbReference type="PROSITE-ProRule" id="PRU00192"/>
    </source>
</evidence>
<proteinExistence type="predicted"/>
<dbReference type="Pfam" id="PF00397">
    <property type="entry name" value="WW"/>
    <property type="match status" value="1"/>
</dbReference>
<keyword evidence="1 3" id="KW-0728">SH3 domain</keyword>
<evidence type="ECO:0000313" key="10">
    <source>
        <dbReference type="Proteomes" id="UP000823872"/>
    </source>
</evidence>
<gene>
    <name evidence="9" type="primary">ARHGAP9</name>
</gene>
<dbReference type="GeneTree" id="ENSGT00950000182860"/>
<dbReference type="PANTHER" id="PTHR23176">
    <property type="entry name" value="RHO/RAC/CDC GTPASE-ACTIVATING PROTEIN"/>
    <property type="match status" value="1"/>
</dbReference>
<dbReference type="InterPro" id="IPR000198">
    <property type="entry name" value="RhoGAP_dom"/>
</dbReference>
<evidence type="ECO:0000256" key="4">
    <source>
        <dbReference type="SAM" id="MobiDB-lite"/>
    </source>
</evidence>
<dbReference type="Gene3D" id="1.10.555.10">
    <property type="entry name" value="Rho GTPase activation protein"/>
    <property type="match status" value="1"/>
</dbReference>
<feature type="domain" description="SH3" evidence="5">
    <location>
        <begin position="22"/>
        <end position="88"/>
    </location>
</feature>
<dbReference type="CDD" id="cd12143">
    <property type="entry name" value="SH3_ARHGAP9"/>
    <property type="match status" value="1"/>
</dbReference>
<evidence type="ECO:0008006" key="11">
    <source>
        <dbReference type="Google" id="ProtNLM"/>
    </source>
</evidence>
<dbReference type="SUPFAM" id="SSF51045">
    <property type="entry name" value="WW domain"/>
    <property type="match status" value="1"/>
</dbReference>
<sequence>MLSGRWWPSTWGSLGLGSRNPSQGSQLCALYAFTYTGADGRQVSLAEGDRFLLLRKTNSDWWLARRLGAPSTSRPIFVPAAYMAEESISSQRPTTITSSQSLWIPGPKLFPGSLEELHLSQEPPDRAQATSKQPPPLPPKMCRSVSVTNLRPTLLKPFQEGASGRSLSQENLLTEANANPARPQPLMSEHPVYCNLVDLRRCPKSPPPSPACPPLQRLDAWEQHLDPNSGRCFYINSLTGSKSWKPPRRTRVREMNLGSMEGTQTRNRGNGVLQPQTKGSESETGNPELLGPQGSLSHCQLSSQLHPSDQPAALQPTRPLPQVLDDPHEVEKSGLLNVTKIAQGGRKLRKNWSSSWVVLAGNSLVFYREPPPAAPSSIWGPAGSRPESSVDLRGAALAHGRHLSSRRNVLHIRTVPGHEFLLQSDHETELRAWHRALRAVIERLDRENPLELRLSGSGPAELEELSGGEEDEEESEPVSRPLLRIGGRGSSRRCPEGNEQNRVRNKLKRLIAKRPSLQSLQERGLLRGLDVDGIYRVSGNLAVVQKLRFLVDRERAVTSDGRYVFPEQPGQEGRLDLDSAEWDDIHVVTGALKLFLRELPQPLVPPQLLPHFRAALALSESEQRLSQIRELIGSMPTPNRDTLRYLLEHLCRVIAHSDKNRMTPHNLGIVFGPTLFRPEQETSDPAAHALYPGQLVQLMLTDFTMLFR</sequence>
<dbReference type="Gene3D" id="2.20.70.10">
    <property type="match status" value="1"/>
</dbReference>
<reference evidence="9" key="2">
    <citation type="submission" date="2025-08" db="UniProtKB">
        <authorList>
            <consortium name="Ensembl"/>
        </authorList>
    </citation>
    <scope>IDENTIFICATION</scope>
    <source>
        <strain evidence="9">breed Abyssinian</strain>
    </source>
</reference>
<evidence type="ECO:0000259" key="6">
    <source>
        <dbReference type="PROSITE" id="PS50003"/>
    </source>
</evidence>
<dbReference type="Proteomes" id="UP000823872">
    <property type="component" value="Chromosome B4"/>
</dbReference>
<feature type="domain" description="PH" evidence="6">
    <location>
        <begin position="329"/>
        <end position="442"/>
    </location>
</feature>
<evidence type="ECO:0000259" key="5">
    <source>
        <dbReference type="PROSITE" id="PS50002"/>
    </source>
</evidence>
<dbReference type="InterPro" id="IPR035465">
    <property type="entry name" value="ARHGAP9_SH3"/>
</dbReference>
<dbReference type="SUPFAM" id="SSF50044">
    <property type="entry name" value="SH3-domain"/>
    <property type="match status" value="1"/>
</dbReference>
<dbReference type="SMART" id="SM00324">
    <property type="entry name" value="RhoGAP"/>
    <property type="match status" value="1"/>
</dbReference>
<dbReference type="SUPFAM" id="SSF48350">
    <property type="entry name" value="GTPase activation domain, GAP"/>
    <property type="match status" value="1"/>
</dbReference>
<protein>
    <recommendedName>
        <fullName evidence="11">Rho GTPase activating protein 9</fullName>
    </recommendedName>
</protein>
<evidence type="ECO:0000313" key="9">
    <source>
        <dbReference type="Ensembl" id="ENSFCTP00005038310.1"/>
    </source>
</evidence>
<dbReference type="GeneID" id="101093282"/>
<dbReference type="Pfam" id="PF00620">
    <property type="entry name" value="RhoGAP"/>
    <property type="match status" value="1"/>
</dbReference>
<dbReference type="PROSITE" id="PS50238">
    <property type="entry name" value="RHOGAP"/>
    <property type="match status" value="1"/>
</dbReference>
<evidence type="ECO:0000259" key="8">
    <source>
        <dbReference type="PROSITE" id="PS50238"/>
    </source>
</evidence>
<evidence type="ECO:0000256" key="1">
    <source>
        <dbReference type="ARBA" id="ARBA00022443"/>
    </source>
</evidence>
<dbReference type="InterPro" id="IPR001849">
    <property type="entry name" value="PH_domain"/>
</dbReference>
<dbReference type="InterPro" id="IPR011993">
    <property type="entry name" value="PH-like_dom_sf"/>
</dbReference>
<evidence type="ECO:0000256" key="2">
    <source>
        <dbReference type="ARBA" id="ARBA00022468"/>
    </source>
</evidence>
<organism evidence="9 10">
    <name type="scientific">Felis catus</name>
    <name type="common">Cat</name>
    <name type="synonym">Felis silvestris catus</name>
    <dbReference type="NCBI Taxonomy" id="9685"/>
    <lineage>
        <taxon>Eukaryota</taxon>
        <taxon>Metazoa</taxon>
        <taxon>Chordata</taxon>
        <taxon>Craniata</taxon>
        <taxon>Vertebrata</taxon>
        <taxon>Euteleostomi</taxon>
        <taxon>Mammalia</taxon>
        <taxon>Eutheria</taxon>
        <taxon>Laurasiatheria</taxon>
        <taxon>Carnivora</taxon>
        <taxon>Feliformia</taxon>
        <taxon>Felidae</taxon>
        <taxon>Felinae</taxon>
        <taxon>Felis</taxon>
    </lineage>
</organism>
<dbReference type="PROSITE" id="PS50020">
    <property type="entry name" value="WW_DOMAIN_2"/>
    <property type="match status" value="1"/>
</dbReference>
<dbReference type="Pfam" id="PF00018">
    <property type="entry name" value="SH3_1"/>
    <property type="match status" value="1"/>
</dbReference>
<dbReference type="PROSITE" id="PS50002">
    <property type="entry name" value="SH3"/>
    <property type="match status" value="1"/>
</dbReference>
<dbReference type="CDD" id="cd13233">
    <property type="entry name" value="PH_ARHGAP9-like"/>
    <property type="match status" value="1"/>
</dbReference>
<feature type="region of interest" description="Disordered" evidence="4">
    <location>
        <begin position="452"/>
        <end position="500"/>
    </location>
</feature>
<dbReference type="Pfam" id="PF00169">
    <property type="entry name" value="PH"/>
    <property type="match status" value="1"/>
</dbReference>
<dbReference type="SMART" id="SM00233">
    <property type="entry name" value="PH"/>
    <property type="match status" value="1"/>
</dbReference>
<evidence type="ECO:0000259" key="7">
    <source>
        <dbReference type="PROSITE" id="PS50020"/>
    </source>
</evidence>
<dbReference type="SMART" id="SM00456">
    <property type="entry name" value="WW"/>
    <property type="match status" value="1"/>
</dbReference>
<dbReference type="Gene3D" id="2.30.30.40">
    <property type="entry name" value="SH3 Domains"/>
    <property type="match status" value="1"/>
</dbReference>
<keyword evidence="10" id="KW-1185">Reference proteome</keyword>
<keyword evidence="2" id="KW-0343">GTPase activation</keyword>
<dbReference type="PANTHER" id="PTHR23176:SF103">
    <property type="entry name" value="RHO GTPASE-ACTIVATING PROTEIN 9"/>
    <property type="match status" value="1"/>
</dbReference>
<dbReference type="InterPro" id="IPR001452">
    <property type="entry name" value="SH3_domain"/>
</dbReference>
<feature type="compositionally biased region" description="Acidic residues" evidence="4">
    <location>
        <begin position="461"/>
        <end position="476"/>
    </location>
</feature>
<reference evidence="9" key="3">
    <citation type="submission" date="2025-09" db="UniProtKB">
        <authorList>
            <consortium name="Ensembl"/>
        </authorList>
    </citation>
    <scope>IDENTIFICATION</scope>
    <source>
        <strain evidence="9">breed Abyssinian</strain>
    </source>
</reference>
<dbReference type="InterPro" id="IPR036028">
    <property type="entry name" value="SH3-like_dom_sf"/>
</dbReference>
<dbReference type="InterPro" id="IPR001202">
    <property type="entry name" value="WW_dom"/>
</dbReference>
<dbReference type="Ensembl" id="ENSFCTT00005052252.1">
    <property type="protein sequence ID" value="ENSFCTP00005038310.1"/>
    <property type="gene ID" value="ENSFCTG00005017936.1"/>
</dbReference>
<dbReference type="CDD" id="cd00201">
    <property type="entry name" value="WW"/>
    <property type="match status" value="1"/>
</dbReference>
<dbReference type="InterPro" id="IPR050729">
    <property type="entry name" value="Rho-GAP"/>
</dbReference>
<feature type="region of interest" description="Disordered" evidence="4">
    <location>
        <begin position="119"/>
        <end position="143"/>
    </location>
</feature>
<dbReference type="InterPro" id="IPR036020">
    <property type="entry name" value="WW_dom_sf"/>
</dbReference>
<dbReference type="RefSeq" id="XP_044917932.1">
    <property type="nucleotide sequence ID" value="XM_045061997.1"/>
</dbReference>
<dbReference type="InterPro" id="IPR008936">
    <property type="entry name" value="Rho_GTPase_activation_prot"/>
</dbReference>
<feature type="compositionally biased region" description="Polar residues" evidence="4">
    <location>
        <begin position="261"/>
        <end position="285"/>
    </location>
</feature>
<accession>A0ABI7YTY5</accession>
<reference evidence="9 10" key="1">
    <citation type="submission" date="2021-02" db="EMBL/GenBank/DDBJ databases">
        <title>Safari Cat Assemblies.</title>
        <authorList>
            <person name="Bredemeyer K.R."/>
            <person name="Murphy W.J."/>
        </authorList>
    </citation>
    <scope>NUCLEOTIDE SEQUENCE [LARGE SCALE GENOMIC DNA]</scope>
</reference>
<feature type="region of interest" description="Disordered" evidence="4">
    <location>
        <begin position="243"/>
        <end position="325"/>
    </location>
</feature>
<feature type="domain" description="Rho-GAP" evidence="8">
    <location>
        <begin position="505"/>
        <end position="707"/>
    </location>
</feature>
<feature type="compositionally biased region" description="Low complexity" evidence="4">
    <location>
        <begin position="293"/>
        <end position="308"/>
    </location>
</feature>
<feature type="domain" description="WW" evidence="7">
    <location>
        <begin position="221"/>
        <end position="249"/>
    </location>
</feature>
<dbReference type="SUPFAM" id="SSF50729">
    <property type="entry name" value="PH domain-like"/>
    <property type="match status" value="1"/>
</dbReference>
<dbReference type="Gene3D" id="2.30.29.30">
    <property type="entry name" value="Pleckstrin-homology domain (PH domain)/Phosphotyrosine-binding domain (PTB)"/>
    <property type="match status" value="1"/>
</dbReference>